<evidence type="ECO:0000256" key="8">
    <source>
        <dbReference type="SAM" id="Phobius"/>
    </source>
</evidence>
<evidence type="ECO:0000256" key="1">
    <source>
        <dbReference type="ARBA" id="ARBA00004229"/>
    </source>
</evidence>
<evidence type="ECO:0000256" key="6">
    <source>
        <dbReference type="ARBA" id="ARBA00022694"/>
    </source>
</evidence>
<keyword evidence="8" id="KW-1133">Transmembrane helix</keyword>
<comment type="subcellular location">
    <subcellularLocation>
        <location evidence="1">Plastid</location>
        <location evidence="1">Chloroplast</location>
    </subcellularLocation>
</comment>
<dbReference type="Pfam" id="PF01824">
    <property type="entry name" value="MatK_N"/>
    <property type="match status" value="1"/>
</dbReference>
<keyword evidence="5" id="KW-0507">mRNA processing</keyword>
<evidence type="ECO:0000256" key="3">
    <source>
        <dbReference type="ARBA" id="ARBA00022528"/>
    </source>
</evidence>
<dbReference type="GO" id="GO:0006397">
    <property type="term" value="P:mRNA processing"/>
    <property type="evidence" value="ECO:0007669"/>
    <property type="project" value="UniProtKB-KW"/>
</dbReference>
<proteinExistence type="inferred from homology"/>
<feature type="domain" description="Domain X" evidence="9">
    <location>
        <begin position="279"/>
        <end position="365"/>
    </location>
</feature>
<dbReference type="InterPro" id="IPR024942">
    <property type="entry name" value="Maturase_MatK_N"/>
</dbReference>
<reference evidence="11" key="1">
    <citation type="submission" date="2019-06" db="EMBL/GenBank/DDBJ databases">
        <title>The completed chloroplast genome of Gastrodia elata of Korea.</title>
        <authorList>
            <person name="Kang M.-J."/>
            <person name="Kim S.-C."/>
            <person name="Lee J.-W."/>
            <person name="Lee S.A."/>
            <person name="Lee H.-R."/>
            <person name="Park E.-J."/>
        </authorList>
    </citation>
    <scope>NUCLEOTIDE SEQUENCE</scope>
</reference>
<keyword evidence="8" id="KW-0472">Membrane</keyword>
<evidence type="ECO:0000256" key="5">
    <source>
        <dbReference type="ARBA" id="ARBA00022664"/>
    </source>
</evidence>
<comment type="similarity">
    <text evidence="2">Belongs to the intron maturase 2 family. MatK subfamily.</text>
</comment>
<evidence type="ECO:0000259" key="10">
    <source>
        <dbReference type="Pfam" id="PF01824"/>
    </source>
</evidence>
<geneLocation type="plastid" evidence="11"/>
<keyword evidence="8" id="KW-0812">Transmembrane</keyword>
<feature type="transmembrane region" description="Helical" evidence="8">
    <location>
        <begin position="156"/>
        <end position="178"/>
    </location>
</feature>
<keyword evidence="3" id="KW-0150">Chloroplast</keyword>
<dbReference type="AlphaFoldDB" id="A0A6B9IPW0"/>
<feature type="transmembrane region" description="Helical" evidence="8">
    <location>
        <begin position="190"/>
        <end position="209"/>
    </location>
</feature>
<evidence type="ECO:0000256" key="7">
    <source>
        <dbReference type="ARBA" id="ARBA00022884"/>
    </source>
</evidence>
<evidence type="ECO:0000259" key="9">
    <source>
        <dbReference type="Pfam" id="PF01348"/>
    </source>
</evidence>
<organism evidence="11">
    <name type="scientific">Gastrodia elata</name>
    <dbReference type="NCBI Taxonomy" id="91201"/>
    <lineage>
        <taxon>Eukaryota</taxon>
        <taxon>Viridiplantae</taxon>
        <taxon>Streptophyta</taxon>
        <taxon>Embryophyta</taxon>
        <taxon>Tracheophyta</taxon>
        <taxon>Spermatophyta</taxon>
        <taxon>Magnoliopsida</taxon>
        <taxon>Liliopsida</taxon>
        <taxon>Asparagales</taxon>
        <taxon>Orchidaceae</taxon>
        <taxon>Epidendroideae</taxon>
        <taxon>Gastrodieae</taxon>
        <taxon>Gastrodia</taxon>
    </lineage>
</organism>
<keyword evidence="4 11" id="KW-0934">Plastid</keyword>
<feature type="transmembrane region" description="Helical" evidence="8">
    <location>
        <begin position="239"/>
        <end position="256"/>
    </location>
</feature>
<dbReference type="InterPro" id="IPR024937">
    <property type="entry name" value="Domain_X"/>
</dbReference>
<dbReference type="GO" id="GO:0009507">
    <property type="term" value="C:chloroplast"/>
    <property type="evidence" value="ECO:0007669"/>
    <property type="project" value="UniProtKB-SubCell"/>
</dbReference>
<evidence type="ECO:0000256" key="2">
    <source>
        <dbReference type="ARBA" id="ARBA00006621"/>
    </source>
</evidence>
<dbReference type="GO" id="GO:0008033">
    <property type="term" value="P:tRNA processing"/>
    <property type="evidence" value="ECO:0007669"/>
    <property type="project" value="UniProtKB-KW"/>
</dbReference>
<dbReference type="InterPro" id="IPR002866">
    <property type="entry name" value="Maturase_MatK"/>
</dbReference>
<dbReference type="Pfam" id="PF01348">
    <property type="entry name" value="Intron_maturas2"/>
    <property type="match status" value="1"/>
</dbReference>
<evidence type="ECO:0000256" key="4">
    <source>
        <dbReference type="ARBA" id="ARBA00022640"/>
    </source>
</evidence>
<feature type="domain" description="Maturase MatK N-terminal" evidence="10">
    <location>
        <begin position="1"/>
        <end position="242"/>
    </location>
</feature>
<dbReference type="GO" id="GO:0003723">
    <property type="term" value="F:RNA binding"/>
    <property type="evidence" value="ECO:0007669"/>
    <property type="project" value="UniProtKB-KW"/>
</dbReference>
<sequence length="401" mass="48299">MLLEGFLFILEIPLSSKLVASFEKKKILIYNKLRSIYSKLTFLEDKISSLNYVTDILIPYPIHFGILVKILQCWIKDAPSLHLLILFFYEYNQIKDDLFFTSNTILQIKYSYLYLLHNYYIYEFEYIIMFIQKKSSYLKSIDYANFLERIYFNKKLVVMLNMCFVYFNAFPSIIQQFIEDPLIHYIRYKGNLIILLKGNIFLNLILIIINKRELYLVNLWQYYFNFWSHPYYRIINKQLINYLFYSIGIVYFSNILRKSLRIKNIMLENYFVLTILIKELYNIVPSSYLIKSLAKANCCTTKGKPIGKLILTHLSDSDIIYHFCKIYNNLFYYHNGSSNLNKIYFLKYILQLSCVQTLTHKHKGKVNFFTNFKVLEIFLLAEEKLTLYKLHKKCIWYFNII</sequence>
<accession>A0A6B9IPW0</accession>
<name>A0A6B9IPW0_9ASPA</name>
<dbReference type="PANTHER" id="PTHR34811">
    <property type="entry name" value="MATURASE K"/>
    <property type="match status" value="1"/>
</dbReference>
<keyword evidence="6" id="KW-0819">tRNA processing</keyword>
<evidence type="ECO:0000313" key="11">
    <source>
        <dbReference type="EMBL" id="QGZ09158.1"/>
    </source>
</evidence>
<dbReference type="PANTHER" id="PTHR34811:SF1">
    <property type="entry name" value="MATURASE K"/>
    <property type="match status" value="1"/>
</dbReference>
<gene>
    <name evidence="11" type="primary">matK</name>
</gene>
<protein>
    <submittedName>
        <fullName evidence="11">Maturase K</fullName>
    </submittedName>
</protein>
<keyword evidence="7" id="KW-0694">RNA-binding</keyword>
<dbReference type="EMBL" id="MN026874">
    <property type="protein sequence ID" value="QGZ09158.1"/>
    <property type="molecule type" value="Genomic_DNA"/>
</dbReference>